<dbReference type="Proteomes" id="UP000503820">
    <property type="component" value="Unassembled WGS sequence"/>
</dbReference>
<dbReference type="EMBL" id="BLVP01000008">
    <property type="protein sequence ID" value="GFM37399.1"/>
    <property type="molecule type" value="Genomic_DNA"/>
</dbReference>
<sequence>MYYTLGTKKATFFLNPFLDKLNWSHVEIAFRKDTHMPQIWIPLKDIPAEGGEIVVDNQSIWLEPIAEFKLPYRIAQAPAATLHLTPQEEGCLVRGRVSGTVAVPCDRCAEEAMVTVDQRFSELFSMQEDLRDPGEEPAIRPALDGQGLEIEVGSLLWEEFLVSLPIKPLCSETCKGLCPQCGADLNTEPCNCESGTEDPRLAVLRNLKINK</sequence>
<keyword evidence="2" id="KW-1185">Reference proteome</keyword>
<dbReference type="Pfam" id="PF02620">
    <property type="entry name" value="YceD"/>
    <property type="match status" value="1"/>
</dbReference>
<name>A0A7J0BUL1_9BACT</name>
<dbReference type="PANTHER" id="PTHR34374">
    <property type="entry name" value="LARGE RIBOSOMAL RNA SUBUNIT ACCUMULATION PROTEIN YCED HOMOLOG 1, CHLOROPLASTIC"/>
    <property type="match status" value="1"/>
</dbReference>
<dbReference type="AlphaFoldDB" id="A0A7J0BUL1"/>
<evidence type="ECO:0000313" key="1">
    <source>
        <dbReference type="EMBL" id="GFM37399.1"/>
    </source>
</evidence>
<reference evidence="1 2" key="1">
    <citation type="submission" date="2020-05" db="EMBL/GenBank/DDBJ databases">
        <title>Draft genome sequence of Desulfovibrio psychrotolerans JS1T.</title>
        <authorList>
            <person name="Ueno A."/>
            <person name="Tamazawa S."/>
            <person name="Tamamura S."/>
            <person name="Murakami T."/>
            <person name="Kiyama T."/>
            <person name="Inomata H."/>
            <person name="Amano Y."/>
            <person name="Miyakawa K."/>
            <person name="Tamaki H."/>
            <person name="Naganuma T."/>
            <person name="Kaneko K."/>
        </authorList>
    </citation>
    <scope>NUCLEOTIDE SEQUENCE [LARGE SCALE GENOMIC DNA]</scope>
    <source>
        <strain evidence="1 2">JS1</strain>
    </source>
</reference>
<gene>
    <name evidence="1" type="ORF">DSM19430T_20830</name>
</gene>
<proteinExistence type="predicted"/>
<organism evidence="1 2">
    <name type="scientific">Desulfovibrio psychrotolerans</name>
    <dbReference type="NCBI Taxonomy" id="415242"/>
    <lineage>
        <taxon>Bacteria</taxon>
        <taxon>Pseudomonadati</taxon>
        <taxon>Thermodesulfobacteriota</taxon>
        <taxon>Desulfovibrionia</taxon>
        <taxon>Desulfovibrionales</taxon>
        <taxon>Desulfovibrionaceae</taxon>
        <taxon>Desulfovibrio</taxon>
    </lineage>
</organism>
<evidence type="ECO:0008006" key="3">
    <source>
        <dbReference type="Google" id="ProtNLM"/>
    </source>
</evidence>
<dbReference type="InterPro" id="IPR003772">
    <property type="entry name" value="YceD"/>
</dbReference>
<accession>A0A7J0BUL1</accession>
<protein>
    <recommendedName>
        <fullName evidence="3">DUF177 domain-containing protein</fullName>
    </recommendedName>
</protein>
<comment type="caution">
    <text evidence="1">The sequence shown here is derived from an EMBL/GenBank/DDBJ whole genome shotgun (WGS) entry which is preliminary data.</text>
</comment>
<dbReference type="PANTHER" id="PTHR34374:SF1">
    <property type="entry name" value="LARGE RIBOSOMAL RNA SUBUNIT ACCUMULATION PROTEIN YCED HOMOLOG 1, CHLOROPLASTIC"/>
    <property type="match status" value="1"/>
</dbReference>
<evidence type="ECO:0000313" key="2">
    <source>
        <dbReference type="Proteomes" id="UP000503820"/>
    </source>
</evidence>